<keyword evidence="7 8" id="KW-0472">Membrane</keyword>
<keyword evidence="3" id="KW-0645">Protease</keyword>
<accession>A0A9Q2P4D7</accession>
<evidence type="ECO:0000256" key="4">
    <source>
        <dbReference type="ARBA" id="ARBA00022692"/>
    </source>
</evidence>
<feature type="transmembrane region" description="Helical" evidence="8">
    <location>
        <begin position="113"/>
        <end position="133"/>
    </location>
</feature>
<keyword evidence="4 8" id="KW-0812">Transmembrane</keyword>
<evidence type="ECO:0000256" key="1">
    <source>
        <dbReference type="ARBA" id="ARBA00004651"/>
    </source>
</evidence>
<dbReference type="OrthoDB" id="8451928at2"/>
<dbReference type="EC" id="3.4.22.-" evidence="10"/>
<dbReference type="GO" id="GO:0004175">
    <property type="term" value="F:endopeptidase activity"/>
    <property type="evidence" value="ECO:0007669"/>
    <property type="project" value="UniProtKB-ARBA"/>
</dbReference>
<gene>
    <name evidence="10" type="primary">xrtE</name>
    <name evidence="10" type="ORF">JQX41_11935</name>
    <name evidence="11" type="ORF">JQX48_11940</name>
</gene>
<name>A0A9Q2P4D7_9RHOB</name>
<dbReference type="NCBIfam" id="TIGR03008">
    <property type="entry name" value="pepcterm_CAAX"/>
    <property type="match status" value="1"/>
</dbReference>
<dbReference type="NCBIfam" id="TIGR04162">
    <property type="entry name" value="exo_VPEID"/>
    <property type="match status" value="1"/>
</dbReference>
<keyword evidence="6 8" id="KW-1133">Transmembrane helix</keyword>
<evidence type="ECO:0000256" key="5">
    <source>
        <dbReference type="ARBA" id="ARBA00022801"/>
    </source>
</evidence>
<comment type="caution">
    <text evidence="10">The sequence shown here is derived from an EMBL/GenBank/DDBJ whole genome shotgun (WGS) entry which is preliminary data.</text>
</comment>
<dbReference type="Pfam" id="PF02517">
    <property type="entry name" value="Rce1-like"/>
    <property type="match status" value="1"/>
</dbReference>
<keyword evidence="5 10" id="KW-0378">Hydrolase</keyword>
<feature type="transmembrane region" description="Helical" evidence="8">
    <location>
        <begin position="289"/>
        <end position="312"/>
    </location>
</feature>
<feature type="transmembrane region" description="Helical" evidence="8">
    <location>
        <begin position="502"/>
        <end position="524"/>
    </location>
</feature>
<feature type="transmembrane region" description="Helical" evidence="8">
    <location>
        <begin position="83"/>
        <end position="101"/>
    </location>
</feature>
<dbReference type="GO" id="GO:0005886">
    <property type="term" value="C:plasma membrane"/>
    <property type="evidence" value="ECO:0007669"/>
    <property type="project" value="UniProtKB-SubCell"/>
</dbReference>
<dbReference type="Pfam" id="PF09721">
    <property type="entry name" value="Exosortase_EpsH"/>
    <property type="match status" value="1"/>
</dbReference>
<feature type="domain" description="CAAX prenyl protease 2/Lysostaphin resistance protein A-like" evidence="9">
    <location>
        <begin position="424"/>
        <end position="510"/>
    </location>
</feature>
<dbReference type="InterPro" id="IPR003675">
    <property type="entry name" value="Rce1/LyrA-like_dom"/>
</dbReference>
<dbReference type="InterPro" id="IPR026420">
    <property type="entry name" value="Exo_VPEID"/>
</dbReference>
<sequence length="525" mass="56940">MSRLIFSQVLLLLEAVAIVALYQVFSDFECRQTDLFLLCRGIRLGMVLGLCLAAGFALLLFFQPSLRADLVQRASVASAASRRWGLVHIAGLTLIAAPTFLLSQGQFVDYAEAFLSALALGGIVALVGAVLWLMPFRAWRDLWTAHARILAPTIAIALLIPSLAWAISLAWNWFETLQLVTFYGVAVVLALLGNEVFVNPEAETIGILDFFVEVAESCSGIEGLALTTAFMGIYALMMKDDLRMGRFWLIVWPAALLLSFLLNIVRISVLILIGAYVSPELAVNGFHSFAGWLSFTLLALLILTVVNVLPGLGTSQATVTRVDRPPLREDTATAFIVPFLAFMLSALFVHTFSQTPEVWYGVQVVAMSLALWVFRKPVLALTRDIDLIAIGAGVVIAIGWVVTAEPAEPYESLAEFSTLALALWVVLRVIGTAILVPIVEELFFRGYLFSLIDDGTRWRRGAAILVTTAGFAALHSRPIAAALAGVIFALVLLRRGRLFDAIVAHAVANVLIAAAAVATGQWSLI</sequence>
<dbReference type="InterPro" id="IPR019127">
    <property type="entry name" value="Exosortase"/>
</dbReference>
<keyword evidence="13" id="KW-1185">Reference proteome</keyword>
<dbReference type="EMBL" id="JAFBXF010000007">
    <property type="protein sequence ID" value="MBM2417686.1"/>
    <property type="molecule type" value="Genomic_DNA"/>
</dbReference>
<protein>
    <submittedName>
        <fullName evidence="10">Exosortase E/protease, VPEID-CTERM system</fullName>
        <ecNumber evidence="10">3.4.22.-</ecNumber>
    </submittedName>
</protein>
<evidence type="ECO:0000313" key="10">
    <source>
        <dbReference type="EMBL" id="MBM2413018.1"/>
    </source>
</evidence>
<dbReference type="GO" id="GO:0080120">
    <property type="term" value="P:CAAX-box protein maturation"/>
    <property type="evidence" value="ECO:0007669"/>
    <property type="project" value="UniProtKB-ARBA"/>
</dbReference>
<evidence type="ECO:0000256" key="7">
    <source>
        <dbReference type="ARBA" id="ARBA00023136"/>
    </source>
</evidence>
<evidence type="ECO:0000256" key="2">
    <source>
        <dbReference type="ARBA" id="ARBA00022475"/>
    </source>
</evidence>
<evidence type="ECO:0000313" key="11">
    <source>
        <dbReference type="EMBL" id="MBM2417686.1"/>
    </source>
</evidence>
<evidence type="ECO:0000256" key="8">
    <source>
        <dbReference type="SAM" id="Phobius"/>
    </source>
</evidence>
<dbReference type="GO" id="GO:0006508">
    <property type="term" value="P:proteolysis"/>
    <property type="evidence" value="ECO:0007669"/>
    <property type="project" value="UniProtKB-KW"/>
</dbReference>
<dbReference type="RefSeq" id="WP_138487989.1">
    <property type="nucleotide sequence ID" value="NZ_JAFBWU010000007.1"/>
</dbReference>
<feature type="transmembrane region" description="Helical" evidence="8">
    <location>
        <begin position="332"/>
        <end position="352"/>
    </location>
</feature>
<keyword evidence="2" id="KW-1003">Cell membrane</keyword>
<comment type="subcellular location">
    <subcellularLocation>
        <location evidence="1">Cell membrane</location>
        <topology evidence="1">Multi-pass membrane protein</topology>
    </subcellularLocation>
</comment>
<organism evidence="10 12">
    <name type="scientific">Marivita cryptomonadis</name>
    <dbReference type="NCBI Taxonomy" id="505252"/>
    <lineage>
        <taxon>Bacteria</taxon>
        <taxon>Pseudomonadati</taxon>
        <taxon>Pseudomonadota</taxon>
        <taxon>Alphaproteobacteria</taxon>
        <taxon>Rhodobacterales</taxon>
        <taxon>Roseobacteraceae</taxon>
        <taxon>Marivita</taxon>
    </lineage>
</organism>
<feature type="transmembrane region" description="Helical" evidence="8">
    <location>
        <begin position="416"/>
        <end position="440"/>
    </location>
</feature>
<evidence type="ECO:0000313" key="13">
    <source>
        <dbReference type="Proteomes" id="UP000809440"/>
    </source>
</evidence>
<feature type="transmembrane region" description="Helical" evidence="8">
    <location>
        <begin position="387"/>
        <end position="404"/>
    </location>
</feature>
<dbReference type="NCBIfam" id="TIGR04178">
    <property type="entry name" value="exo_archaeo"/>
    <property type="match status" value="1"/>
</dbReference>
<dbReference type="Proteomes" id="UP000755667">
    <property type="component" value="Unassembled WGS sequence"/>
</dbReference>
<proteinExistence type="predicted"/>
<reference evidence="10 13" key="1">
    <citation type="submission" date="2021-01" db="EMBL/GenBank/DDBJ databases">
        <title>Diatom-associated Roseobacters Show Island Model of Population Structure.</title>
        <authorList>
            <person name="Qu L."/>
            <person name="Feng X."/>
            <person name="Chen Y."/>
            <person name="Li L."/>
            <person name="Wang X."/>
            <person name="Hu Z."/>
            <person name="Wang H."/>
            <person name="Luo H."/>
        </authorList>
    </citation>
    <scope>NUCLEOTIDE SEQUENCE</scope>
    <source>
        <strain evidence="11 13">CC28-63</strain>
        <strain evidence="10">CC28-69</strain>
    </source>
</reference>
<dbReference type="AlphaFoldDB" id="A0A9Q2P4D7"/>
<dbReference type="Proteomes" id="UP000809440">
    <property type="component" value="Unassembled WGS sequence"/>
</dbReference>
<evidence type="ECO:0000256" key="6">
    <source>
        <dbReference type="ARBA" id="ARBA00022989"/>
    </source>
</evidence>
<dbReference type="InterPro" id="IPR014346">
    <property type="entry name" value="Prenyl_protease-related"/>
</dbReference>
<feature type="transmembrane region" description="Helical" evidence="8">
    <location>
        <begin position="154"/>
        <end position="174"/>
    </location>
</feature>
<evidence type="ECO:0000313" key="12">
    <source>
        <dbReference type="Proteomes" id="UP000755667"/>
    </source>
</evidence>
<dbReference type="EMBL" id="JAFBXE010000007">
    <property type="protein sequence ID" value="MBM2413018.1"/>
    <property type="molecule type" value="Genomic_DNA"/>
</dbReference>
<feature type="transmembrane region" description="Helical" evidence="8">
    <location>
        <begin position="461"/>
        <end position="490"/>
    </location>
</feature>
<evidence type="ECO:0000256" key="3">
    <source>
        <dbReference type="ARBA" id="ARBA00022670"/>
    </source>
</evidence>
<feature type="transmembrane region" description="Helical" evidence="8">
    <location>
        <begin position="180"/>
        <end position="198"/>
    </location>
</feature>
<feature type="transmembrane region" description="Helical" evidence="8">
    <location>
        <begin position="247"/>
        <end position="277"/>
    </location>
</feature>
<feature type="transmembrane region" description="Helical" evidence="8">
    <location>
        <begin position="358"/>
        <end position="375"/>
    </location>
</feature>
<dbReference type="InterPro" id="IPR026392">
    <property type="entry name" value="Exo/Archaeosortase_dom"/>
</dbReference>
<feature type="transmembrane region" description="Helical" evidence="8">
    <location>
        <begin position="41"/>
        <end position="62"/>
    </location>
</feature>
<dbReference type="GeneID" id="62641906"/>
<evidence type="ECO:0000259" key="9">
    <source>
        <dbReference type="Pfam" id="PF02517"/>
    </source>
</evidence>